<evidence type="ECO:0000313" key="1">
    <source>
        <dbReference type="EMBL" id="CAG8479967.1"/>
    </source>
</evidence>
<keyword evidence="2" id="KW-1185">Reference proteome</keyword>
<protein>
    <submittedName>
        <fullName evidence="1">8201_t:CDS:1</fullName>
    </submittedName>
</protein>
<dbReference type="EMBL" id="CAJVPM010002097">
    <property type="protein sequence ID" value="CAG8479967.1"/>
    <property type="molecule type" value="Genomic_DNA"/>
</dbReference>
<sequence length="386" mass="45007">KWNIVGFLSECKLTTIRSKIGLYLKCLETIINTEKGKRHKKAENLIKKYREGDKADYKLAKDWELEKMPINIQNTFSSCNQTIGIVNDVNGTSKKREQKENNYEDQYKKRKIQTKSGIINILNDQRYFEEIIDDVSDLDIDAFESSSKVGSLSGLRKPNDELVVQENFEYNEEKRDIQDDETPSVAPSTIKTERIVESNKKTLQDLLGIKYSENMQLICQYHDKTYPDEILLDLRPNSIFSKELPLDILSPYLKKLDDKIENLILSHIHEFLTQFFKQNLTGEDWHTKIDDLQCQNCNDLLMVSVIRILRRTLPPFIIAFSLGPRNPLLNLTTLEKPHLNNFVHPCLQTCLWYISSINYEFEEIRTENYKNQCADGVGYLNTADKY</sequence>
<proteinExistence type="predicted"/>
<reference evidence="1" key="1">
    <citation type="submission" date="2021-06" db="EMBL/GenBank/DDBJ databases">
        <authorList>
            <person name="Kallberg Y."/>
            <person name="Tangrot J."/>
            <person name="Rosling A."/>
        </authorList>
    </citation>
    <scope>NUCLEOTIDE SEQUENCE</scope>
    <source>
        <strain evidence="1">AU212A</strain>
    </source>
</reference>
<feature type="non-terminal residue" evidence="1">
    <location>
        <position position="1"/>
    </location>
</feature>
<dbReference type="Proteomes" id="UP000789860">
    <property type="component" value="Unassembled WGS sequence"/>
</dbReference>
<name>A0ACA9KLA3_9GLOM</name>
<accession>A0ACA9KLA3</accession>
<comment type="caution">
    <text evidence="1">The sequence shown here is derived from an EMBL/GenBank/DDBJ whole genome shotgun (WGS) entry which is preliminary data.</text>
</comment>
<organism evidence="1 2">
    <name type="scientific">Scutellospora calospora</name>
    <dbReference type="NCBI Taxonomy" id="85575"/>
    <lineage>
        <taxon>Eukaryota</taxon>
        <taxon>Fungi</taxon>
        <taxon>Fungi incertae sedis</taxon>
        <taxon>Mucoromycota</taxon>
        <taxon>Glomeromycotina</taxon>
        <taxon>Glomeromycetes</taxon>
        <taxon>Diversisporales</taxon>
        <taxon>Gigasporaceae</taxon>
        <taxon>Scutellospora</taxon>
    </lineage>
</organism>
<gene>
    <name evidence="1" type="ORF">SCALOS_LOCUS2380</name>
</gene>
<evidence type="ECO:0000313" key="2">
    <source>
        <dbReference type="Proteomes" id="UP000789860"/>
    </source>
</evidence>